<dbReference type="AlphaFoldDB" id="A0A017T068"/>
<evidence type="ECO:0000313" key="2">
    <source>
        <dbReference type="EMBL" id="EYF02629.1"/>
    </source>
</evidence>
<reference evidence="2 3" key="1">
    <citation type="submission" date="2013-05" db="EMBL/GenBank/DDBJ databases">
        <title>Genome assembly of Chondromyces apiculatus DSM 436.</title>
        <authorList>
            <person name="Sharma G."/>
            <person name="Khatri I."/>
            <person name="Kaur C."/>
            <person name="Mayilraj S."/>
            <person name="Subramanian S."/>
        </authorList>
    </citation>
    <scope>NUCLEOTIDE SEQUENCE [LARGE SCALE GENOMIC DNA]</scope>
    <source>
        <strain evidence="2 3">DSM 436</strain>
    </source>
</reference>
<evidence type="ECO:0000313" key="3">
    <source>
        <dbReference type="Proteomes" id="UP000019678"/>
    </source>
</evidence>
<accession>A0A017T068</accession>
<gene>
    <name evidence="2" type="ORF">CAP_6659</name>
</gene>
<organism evidence="2 3">
    <name type="scientific">Chondromyces apiculatus DSM 436</name>
    <dbReference type="NCBI Taxonomy" id="1192034"/>
    <lineage>
        <taxon>Bacteria</taxon>
        <taxon>Pseudomonadati</taxon>
        <taxon>Myxococcota</taxon>
        <taxon>Polyangia</taxon>
        <taxon>Polyangiales</taxon>
        <taxon>Polyangiaceae</taxon>
        <taxon>Chondromyces</taxon>
    </lineage>
</organism>
<name>A0A017T068_9BACT</name>
<evidence type="ECO:0000256" key="1">
    <source>
        <dbReference type="SAM" id="MobiDB-lite"/>
    </source>
</evidence>
<keyword evidence="3" id="KW-1185">Reference proteome</keyword>
<proteinExistence type="predicted"/>
<dbReference type="EMBL" id="ASRX01000057">
    <property type="protein sequence ID" value="EYF02629.1"/>
    <property type="molecule type" value="Genomic_DNA"/>
</dbReference>
<feature type="region of interest" description="Disordered" evidence="1">
    <location>
        <begin position="1"/>
        <end position="20"/>
    </location>
</feature>
<dbReference type="STRING" id="1192034.CAP_6659"/>
<protein>
    <submittedName>
        <fullName evidence="2">Uncharacterized protein</fullName>
    </submittedName>
</protein>
<sequence>MHTRRDALMQRARTPPRLCFPAPSRRLAPVLPPALRLAP</sequence>
<comment type="caution">
    <text evidence="2">The sequence shown here is derived from an EMBL/GenBank/DDBJ whole genome shotgun (WGS) entry which is preliminary data.</text>
</comment>
<dbReference type="Proteomes" id="UP000019678">
    <property type="component" value="Unassembled WGS sequence"/>
</dbReference>